<reference evidence="17" key="1">
    <citation type="submission" date="2022-06" db="EMBL/GenBank/DDBJ databases">
        <authorList>
            <person name="Berger JAMES D."/>
            <person name="Berger JAMES D."/>
        </authorList>
    </citation>
    <scope>NUCLEOTIDE SEQUENCE [LARGE SCALE GENOMIC DNA]</scope>
</reference>
<dbReference type="PROSITE" id="PS50004">
    <property type="entry name" value="C2"/>
    <property type="match status" value="7"/>
</dbReference>
<feature type="domain" description="C2" evidence="16">
    <location>
        <begin position="194"/>
        <end position="313"/>
    </location>
</feature>
<dbReference type="SMART" id="SM00694">
    <property type="entry name" value="DysFC"/>
    <property type="match status" value="2"/>
</dbReference>
<dbReference type="CDD" id="cd04037">
    <property type="entry name" value="C2E_Ferlin"/>
    <property type="match status" value="1"/>
</dbReference>
<dbReference type="CDD" id="cd08374">
    <property type="entry name" value="C2F_Ferlin"/>
    <property type="match status" value="1"/>
</dbReference>
<dbReference type="Proteomes" id="UP000050795">
    <property type="component" value="Unassembled WGS sequence"/>
</dbReference>
<evidence type="ECO:0000256" key="10">
    <source>
        <dbReference type="ARBA" id="ARBA00022989"/>
    </source>
</evidence>
<dbReference type="Pfam" id="PF08165">
    <property type="entry name" value="FerA"/>
    <property type="match status" value="1"/>
</dbReference>
<dbReference type="InterPro" id="IPR055072">
    <property type="entry name" value="Ferlin_DSRM"/>
</dbReference>
<feature type="domain" description="C2" evidence="16">
    <location>
        <begin position="1"/>
        <end position="105"/>
    </location>
</feature>
<dbReference type="GO" id="GO:0030659">
    <property type="term" value="C:cytoplasmic vesicle membrane"/>
    <property type="evidence" value="ECO:0007669"/>
    <property type="project" value="UniProtKB-SubCell"/>
</dbReference>
<evidence type="ECO:0000256" key="7">
    <source>
        <dbReference type="ARBA" id="ARBA00022737"/>
    </source>
</evidence>
<dbReference type="SUPFAM" id="SSF49562">
    <property type="entry name" value="C2 domain (Calcium/lipid-binding domain, CaLB)"/>
    <property type="match status" value="7"/>
</dbReference>
<evidence type="ECO:0000256" key="9">
    <source>
        <dbReference type="ARBA" id="ARBA00022968"/>
    </source>
</evidence>
<feature type="compositionally biased region" description="Gly residues" evidence="14">
    <location>
        <begin position="152"/>
        <end position="172"/>
    </location>
</feature>
<evidence type="ECO:0000256" key="12">
    <source>
        <dbReference type="ARBA" id="ARBA00023329"/>
    </source>
</evidence>
<feature type="region of interest" description="Disordered" evidence="14">
    <location>
        <begin position="142"/>
        <end position="176"/>
    </location>
</feature>
<dbReference type="GO" id="GO:0046872">
    <property type="term" value="F:metal ion binding"/>
    <property type="evidence" value="ECO:0007669"/>
    <property type="project" value="UniProtKB-KW"/>
</dbReference>
<dbReference type="WBParaSite" id="TREG1_99740.3">
    <property type="protein sequence ID" value="TREG1_99740.3"/>
    <property type="gene ID" value="TREG1_99740"/>
</dbReference>
<dbReference type="InterPro" id="IPR012560">
    <property type="entry name" value="Ferlin_A-domain"/>
</dbReference>
<dbReference type="Pfam" id="PF00168">
    <property type="entry name" value="C2"/>
    <property type="match status" value="6"/>
</dbReference>
<evidence type="ECO:0000256" key="1">
    <source>
        <dbReference type="ARBA" id="ARBA00004401"/>
    </source>
</evidence>
<keyword evidence="12" id="KW-0968">Cytoplasmic vesicle</keyword>
<dbReference type="InterPro" id="IPR037722">
    <property type="entry name" value="C2C_Ferlin"/>
</dbReference>
<dbReference type="InterPro" id="IPR012968">
    <property type="entry name" value="FerIin_dom"/>
</dbReference>
<reference evidence="18" key="2">
    <citation type="submission" date="2023-11" db="UniProtKB">
        <authorList>
            <consortium name="WormBaseParasite"/>
        </authorList>
    </citation>
    <scope>IDENTIFICATION</scope>
</reference>
<dbReference type="InterPro" id="IPR037723">
    <property type="entry name" value="C2D_Ferlin"/>
</dbReference>
<keyword evidence="5 15" id="KW-0812">Transmembrane</keyword>
<evidence type="ECO:0000259" key="16">
    <source>
        <dbReference type="PROSITE" id="PS50004"/>
    </source>
</evidence>
<dbReference type="InterPro" id="IPR037720">
    <property type="entry name" value="C2B_Ferlin"/>
</dbReference>
<dbReference type="Pfam" id="PF16165">
    <property type="entry name" value="Ferlin_C"/>
    <property type="match status" value="1"/>
</dbReference>
<evidence type="ECO:0000256" key="14">
    <source>
        <dbReference type="SAM" id="MobiDB-lite"/>
    </source>
</evidence>
<feature type="domain" description="C2" evidence="16">
    <location>
        <begin position="1263"/>
        <end position="1391"/>
    </location>
</feature>
<dbReference type="CDD" id="cd04017">
    <property type="entry name" value="C2D_Ferlin"/>
    <property type="match status" value="1"/>
</dbReference>
<evidence type="ECO:0000313" key="18">
    <source>
        <dbReference type="WBParaSite" id="TREG1_99740.3"/>
    </source>
</evidence>
<dbReference type="InterPro" id="IPR012561">
    <property type="entry name" value="Ferlin_B-domain"/>
</dbReference>
<evidence type="ECO:0000256" key="6">
    <source>
        <dbReference type="ARBA" id="ARBA00022723"/>
    </source>
</evidence>
<accession>A0AA85KMW6</accession>
<dbReference type="InterPro" id="IPR032362">
    <property type="entry name" value="Ferlin_C"/>
</dbReference>
<evidence type="ECO:0000256" key="13">
    <source>
        <dbReference type="SAM" id="Coils"/>
    </source>
</evidence>
<dbReference type="SMART" id="SM00239">
    <property type="entry name" value="C2"/>
    <property type="match status" value="6"/>
</dbReference>
<dbReference type="CDD" id="cd04011">
    <property type="entry name" value="C2B_Ferlin"/>
    <property type="match status" value="1"/>
</dbReference>
<dbReference type="Pfam" id="PF08151">
    <property type="entry name" value="FerI"/>
    <property type="match status" value="1"/>
</dbReference>
<comment type="subcellular location">
    <subcellularLocation>
        <location evidence="1">Cell membrane</location>
        <topology evidence="1">Single-pass type II membrane protein</topology>
    </subcellularLocation>
    <subcellularLocation>
        <location evidence="2">Cytoplasmic vesicle membrane</location>
        <topology evidence="2">Single-pass type II membrane protein</topology>
    </subcellularLocation>
</comment>
<feature type="domain" description="C2" evidence="16">
    <location>
        <begin position="1106"/>
        <end position="1235"/>
    </location>
</feature>
<protein>
    <recommendedName>
        <fullName evidence="16">C2 domain-containing protein</fullName>
    </recommendedName>
</protein>
<keyword evidence="11 15" id="KW-0472">Membrane</keyword>
<keyword evidence="17" id="KW-1185">Reference proteome</keyword>
<feature type="domain" description="C2" evidence="16">
    <location>
        <begin position="1562"/>
        <end position="1686"/>
    </location>
</feature>
<dbReference type="InterPro" id="IPR037721">
    <property type="entry name" value="Ferlin"/>
</dbReference>
<evidence type="ECO:0000256" key="8">
    <source>
        <dbReference type="ARBA" id="ARBA00022837"/>
    </source>
</evidence>
<comment type="similarity">
    <text evidence="3">Belongs to the ferlin family.</text>
</comment>
<keyword evidence="8" id="KW-0106">Calcium</keyword>
<dbReference type="GO" id="GO:0007009">
    <property type="term" value="P:plasma membrane organization"/>
    <property type="evidence" value="ECO:0007669"/>
    <property type="project" value="TreeGrafter"/>
</dbReference>
<feature type="coiled-coil region" evidence="13">
    <location>
        <begin position="724"/>
        <end position="761"/>
    </location>
</feature>
<dbReference type="SMART" id="SM00693">
    <property type="entry name" value="DysFN"/>
    <property type="match status" value="2"/>
</dbReference>
<keyword evidence="7" id="KW-0677">Repeat</keyword>
<dbReference type="InterPro" id="IPR035892">
    <property type="entry name" value="C2_domain_sf"/>
</dbReference>
<feature type="domain" description="C2" evidence="16">
    <location>
        <begin position="352"/>
        <end position="488"/>
    </location>
</feature>
<dbReference type="InterPro" id="IPR006614">
    <property type="entry name" value="Peroxin/Ferlin"/>
</dbReference>
<organism evidence="17 18">
    <name type="scientific">Trichobilharzia regenti</name>
    <name type="common">Nasal bird schistosome</name>
    <dbReference type="NCBI Taxonomy" id="157069"/>
    <lineage>
        <taxon>Eukaryota</taxon>
        <taxon>Metazoa</taxon>
        <taxon>Spiralia</taxon>
        <taxon>Lophotrochozoa</taxon>
        <taxon>Platyhelminthes</taxon>
        <taxon>Trematoda</taxon>
        <taxon>Digenea</taxon>
        <taxon>Strigeidida</taxon>
        <taxon>Schistosomatoidea</taxon>
        <taxon>Schistosomatidae</taxon>
        <taxon>Trichobilharzia</taxon>
    </lineage>
</organism>
<keyword evidence="10 15" id="KW-1133">Transmembrane helix</keyword>
<dbReference type="PANTHER" id="PTHR12546:SF33">
    <property type="entry name" value="SPERM VESICLE FUSION PROTEIN FER-1"/>
    <property type="match status" value="1"/>
</dbReference>
<feature type="domain" description="C2" evidence="16">
    <location>
        <begin position="1807"/>
        <end position="1956"/>
    </location>
</feature>
<dbReference type="InterPro" id="IPR037725">
    <property type="entry name" value="C2F_Ferlin"/>
</dbReference>
<keyword evidence="4" id="KW-1003">Cell membrane</keyword>
<keyword evidence="9" id="KW-0735">Signal-anchor</keyword>
<dbReference type="CDD" id="cd04018">
    <property type="entry name" value="C2C_Ferlin"/>
    <property type="match status" value="1"/>
</dbReference>
<dbReference type="InterPro" id="IPR000008">
    <property type="entry name" value="C2_dom"/>
</dbReference>
<evidence type="ECO:0000256" key="11">
    <source>
        <dbReference type="ARBA" id="ARBA00023136"/>
    </source>
</evidence>
<dbReference type="Pfam" id="PF08150">
    <property type="entry name" value="FerB"/>
    <property type="match status" value="1"/>
</dbReference>
<evidence type="ECO:0000256" key="3">
    <source>
        <dbReference type="ARBA" id="ARBA00007561"/>
    </source>
</evidence>
<name>A0AA85KMW6_TRIRE</name>
<keyword evidence="13" id="KW-0175">Coiled coil</keyword>
<evidence type="ECO:0000256" key="4">
    <source>
        <dbReference type="ARBA" id="ARBA00022475"/>
    </source>
</evidence>
<dbReference type="PANTHER" id="PTHR12546">
    <property type="entry name" value="FER-1-LIKE"/>
    <property type="match status" value="1"/>
</dbReference>
<dbReference type="Gene3D" id="2.60.40.150">
    <property type="entry name" value="C2 domain"/>
    <property type="match status" value="6"/>
</dbReference>
<keyword evidence="6" id="KW-0479">Metal-binding</keyword>
<proteinExistence type="inferred from homology"/>
<dbReference type="InterPro" id="IPR037724">
    <property type="entry name" value="C2E_Ferlin"/>
</dbReference>
<dbReference type="SMART" id="SM01202">
    <property type="entry name" value="FerI"/>
    <property type="match status" value="1"/>
</dbReference>
<evidence type="ECO:0000256" key="5">
    <source>
        <dbReference type="ARBA" id="ARBA00022692"/>
    </source>
</evidence>
<dbReference type="GO" id="GO:0005886">
    <property type="term" value="C:plasma membrane"/>
    <property type="evidence" value="ECO:0007669"/>
    <property type="project" value="UniProtKB-SubCell"/>
</dbReference>
<dbReference type="SMART" id="SM01201">
    <property type="entry name" value="FerB"/>
    <property type="match status" value="1"/>
</dbReference>
<dbReference type="SMART" id="SM01200">
    <property type="entry name" value="FerA"/>
    <property type="match status" value="1"/>
</dbReference>
<evidence type="ECO:0000256" key="15">
    <source>
        <dbReference type="SAM" id="Phobius"/>
    </source>
</evidence>
<feature type="transmembrane region" description="Helical" evidence="15">
    <location>
        <begin position="2058"/>
        <end position="2080"/>
    </location>
</feature>
<feature type="region of interest" description="Disordered" evidence="14">
    <location>
        <begin position="940"/>
        <end position="960"/>
    </location>
</feature>
<dbReference type="Pfam" id="PF22901">
    <property type="entry name" value="dsrm_Ferlin"/>
    <property type="match status" value="1"/>
</dbReference>
<sequence length="2091" mass="237951">MYALHVKVKKANHLKNKEISGKSDPYVIVDFQGVKQKTKVIEDELDPIWNETVTVDLKGKPLVPSDKILLRVMDFDKVTPDKFLGQVIIPLQAVLSTSDEVPICVALQNKKGQDSTSTIEVSLRYQTPPKAPGALASNEIEQTTGDDERGDAGGGAGGAGGGGGPGGGGGDAGLDASQLADGDAGVKRKKRLGFTGGLAVRPQYSTKKQDFQIRVKVVEARQLQGANISPICKVTCWKESKDTRVRSCTNSPFWDQIFFFNYFNSAAELLDQQLVFTVYDSRRLRRDSLIGSFKFDLSLVYESERHSMINKWLLLCNPEDPMSGARGYLKISVVILEPGDEAPSMKVTEADEKEDIEGNLLRPAGVQLRPAIFKILLYMAEDLPRMDSDAFKGIKNLISKSDEEKEFVDPYAMVSFAGKSIKSSTKYGTDHPEWNEEITMNIQFPSMCEKLKFTFYDWDRIGYDDPIGTGIISISQISAFRDDTSGFLPTFGPSFVNLYGSPREYSDLPDKYEALNLGKGQGVAYRGRVLLELSTELLDEPTADVVKPLEPDTIARIQKSLRRRKYQLYVAFLSATMIEEKRDGPIEFEVSIGNHGNKLDESVTPCASTTPPTNPVSDGLHYYYLPWSEDKPCTMVDSQWEDISFRLGAVNLLLRIADHLAKGINHITLAIKANLPIETQAQLAISSLDEFIMDCNRGLPQWEPENIPQNDMDIHLRKLREDQLNALREQALNTRETVSEIEDALKELKSYRDSILKLAVEPQMSIPDIIIWMLCGGKRIAYHRIPAHEVLYHTNEDYRGMECGIPQTINLKKPVLLKDENKVEWKIPAQIRAVIWFGLEKDRAAWTESHAESKLQVVAETYENQASIVGSWVTKRPPLTRPAWSDNTGRIELTKESIQLPSGWEWIGDWYVSPEVSLLYKKDAGKTSFVEELFYNESRTPTSPWKASEPPYTDAQGEPKCEPNYVELPAGWTWGDEWKIDFNRPCDEDGFEYTIEATTGGYVASEKLYHMFRRRRLIRTRILGEIGVPVKQERSLSSEPAESWEYAFNFDSKFHTKERKMDMVRRRRWHRALAPIESSTETTMCLLQIRNNSKQAESSLKLKKKENLTVPRVFMRFRTSHIWHLRAYIFQARSILAADNSGLSDAYVRCSFQGYSQETQIIQQSLCPTWDETLIYEQIDMCGDPKSIEYSPPPVILELFDYDQLSSDHFLGRLQITPVVRLDPETSWRNILQWYTIEKQGKKAGDILAAFELILLDGKTPPPPPTRRGTLFNVPEGIRPVLQRTGIEILCWGVRSMRKYKLSSVNSPSVEFEIGGKVVESTIIKSVKKNPNFSLPLLFLDVLLPKEEIYLPPMNICVRDHRAFGQKPIVGVHVLTDFQEFKVLPRTSQTDILMDIQTLTDSSPLTQEPSLTDPSVVIHSPSKAKQKKKYTPYEDISKPKRVKVVTGIVAAQKPRRKWKFLKSKKVQSLEIQMDLKQIDDKVDWWSKFYASVGEWDKCLKYKEFGYDTICVYPHPLEDVEGYQGFTDFCNTFTLTRGKNVDADEDNYAGEFKGTFRIYALPEDPKEQLPLRYFEKLSVSSEPEECVLRVYVIRAIDLQPADASGLADPYVEIAVGQHKVNSKDKYIPNTLNPEFGKMFQLKCLLPIEKDLHVIIKDYDAVGADDIIGQTYIDLENRRLTKYRATCGLPQSYCISGPNQWRDSKLPSEILLAVCDSYALPAPQYEEPTEIKPSPSCRVGQRVFVLEDFERGMVPNPHLGPPKERLALHILNKLPLVKEHVETRMLYSPLQPNIEQGKLQMWVDIFPTVLGDPGPPFDISPRQPNEYVLRLVVWNTFDVVLDEKSITGERMSDIYVKGWIAGLDDRQKTDVHYRSLNGEGNFNWRFVFPFFYLPAENNIVIKRKEHFWSMDVTEQRVRPQLVLQIWDNDLFSPDDFLGTLELNLSNLPSPAKSRSKCALNMLQSVGNETKMVNLFECKRLNGFWPFINEESGTPLLTGKIEMEMELVTKGEAELRPAGKAREDPNENPHLEPPKRPETSFLWFTSPWKTFKFIIWKKMKWILIGLLIAVILGLLVVLFIYALPPLLARKMVGV</sequence>
<evidence type="ECO:0000313" key="17">
    <source>
        <dbReference type="Proteomes" id="UP000050795"/>
    </source>
</evidence>
<evidence type="ECO:0000256" key="2">
    <source>
        <dbReference type="ARBA" id="ARBA00004483"/>
    </source>
</evidence>